<dbReference type="Gene3D" id="3.40.50.410">
    <property type="entry name" value="von Willebrand factor, type A domain"/>
    <property type="match status" value="1"/>
</dbReference>
<dbReference type="SMART" id="SM00609">
    <property type="entry name" value="VIT"/>
    <property type="match status" value="1"/>
</dbReference>
<organism evidence="4 5">
    <name type="scientific">Trichoderma ghanense</name>
    <dbReference type="NCBI Taxonomy" id="65468"/>
    <lineage>
        <taxon>Eukaryota</taxon>
        <taxon>Fungi</taxon>
        <taxon>Dikarya</taxon>
        <taxon>Ascomycota</taxon>
        <taxon>Pezizomycotina</taxon>
        <taxon>Sordariomycetes</taxon>
        <taxon>Hypocreomycetidae</taxon>
        <taxon>Hypocreales</taxon>
        <taxon>Hypocreaceae</taxon>
        <taxon>Trichoderma</taxon>
    </lineage>
</organism>
<proteinExistence type="predicted"/>
<feature type="compositionally biased region" description="Basic and acidic residues" evidence="1">
    <location>
        <begin position="697"/>
        <end position="708"/>
    </location>
</feature>
<comment type="caution">
    <text evidence="4">The sequence shown here is derived from an EMBL/GenBank/DDBJ whole genome shotgun (WGS) entry which is preliminary data.</text>
</comment>
<feature type="region of interest" description="Disordered" evidence="1">
    <location>
        <begin position="688"/>
        <end position="712"/>
    </location>
</feature>
<evidence type="ECO:0000259" key="2">
    <source>
        <dbReference type="PROSITE" id="PS50234"/>
    </source>
</evidence>
<evidence type="ECO:0000313" key="5">
    <source>
        <dbReference type="Proteomes" id="UP001642720"/>
    </source>
</evidence>
<dbReference type="EMBL" id="PPTA01000016">
    <property type="protein sequence ID" value="TFA99044.1"/>
    <property type="molecule type" value="Genomic_DNA"/>
</dbReference>
<evidence type="ECO:0000313" key="4">
    <source>
        <dbReference type="EMBL" id="TFA99044.1"/>
    </source>
</evidence>
<dbReference type="InterPro" id="IPR002035">
    <property type="entry name" value="VWF_A"/>
</dbReference>
<dbReference type="PANTHER" id="PTHR45737:SF6">
    <property type="entry name" value="VON WILLEBRAND FACTOR A DOMAIN-CONTAINING PROTEIN 5A"/>
    <property type="match status" value="1"/>
</dbReference>
<dbReference type="SMART" id="SM00327">
    <property type="entry name" value="VWA"/>
    <property type="match status" value="1"/>
</dbReference>
<feature type="domain" description="VWFA" evidence="2">
    <location>
        <begin position="288"/>
        <end position="468"/>
    </location>
</feature>
<dbReference type="SUPFAM" id="SSF53300">
    <property type="entry name" value="vWA-like"/>
    <property type="match status" value="1"/>
</dbReference>
<evidence type="ECO:0000256" key="1">
    <source>
        <dbReference type="SAM" id="MobiDB-lite"/>
    </source>
</evidence>
<gene>
    <name evidence="4" type="ORF">CCMA1212_009088</name>
</gene>
<dbReference type="Pfam" id="PF13768">
    <property type="entry name" value="VWA_3"/>
    <property type="match status" value="1"/>
</dbReference>
<protein>
    <submittedName>
        <fullName evidence="4">von Willebrand factor A domain-containing protein 5A</fullName>
    </submittedName>
</protein>
<dbReference type="GeneID" id="300580639"/>
<dbReference type="Pfam" id="PF08487">
    <property type="entry name" value="VIT"/>
    <property type="match status" value="1"/>
</dbReference>
<dbReference type="InterPro" id="IPR036465">
    <property type="entry name" value="vWFA_dom_sf"/>
</dbReference>
<reference evidence="4 5" key="1">
    <citation type="submission" date="2018-01" db="EMBL/GenBank/DDBJ databases">
        <title>Genome characterization of the sugarcane-associated fungus Trichoderma ghanense CCMA-1212 and their application in lignocelulose bioconversion.</title>
        <authorList>
            <person name="Steindorff A.S."/>
            <person name="Mendes T.D."/>
            <person name="Vilela E.S.D."/>
            <person name="Rodrigues D.S."/>
            <person name="Formighieri E.F."/>
            <person name="Melo I.S."/>
            <person name="Favaro L.C.L."/>
        </authorList>
    </citation>
    <scope>NUCLEOTIDE SEQUENCE [LARGE SCALE GENOMIC DNA]</scope>
    <source>
        <strain evidence="4 5">CCMA-1212</strain>
    </source>
</reference>
<dbReference type="PROSITE" id="PS50234">
    <property type="entry name" value="VWFA"/>
    <property type="match status" value="1"/>
</dbReference>
<dbReference type="PANTHER" id="PTHR45737">
    <property type="entry name" value="VON WILLEBRAND FACTOR A DOMAIN-CONTAINING PROTEIN 5A"/>
    <property type="match status" value="1"/>
</dbReference>
<evidence type="ECO:0000259" key="3">
    <source>
        <dbReference type="PROSITE" id="PS51468"/>
    </source>
</evidence>
<sequence>MWQHPLPRPIMPSCGIYCNDNGIKFLPIVSLDVHTSILASSSRTVLKQTFATTGRLLKNVRYAFPLYDGSSVVGFQCTVGSRIIKGVVKERNEAKQAYDAALAQGKAAGLLEQSLEASDVFVTSLGNIPPGCQSVDVEVTYLGELKHDAQVDGLRFTIPNSLAQRYGQHSITGSDALTFQGGKHIKITVDVDISSGSVIKSIQSPSHPISVNIGTLSTAPSDTPSLQRAHATLAQEALVLGNDFVLQLVATGLGDPIAILENHPTIPNQRALMTTLVPRFNLPMEMAEIVFVCDRSGSMGEGNKMGNVIEALNIFLKSLPVGVRFNICSFGSDFSFLWERSMTYDQATLDAAIRHVVDFGADLGGTEMYAPIREIFQRRYKDLNLEVFLLTDGEIWDQERLFQLINTHVAESKGAIRIFTLGVGKDASHALIEGVARAGNGFAQVVAENEKMDKMLVRMLKGALTPHITDYSLEVKYGGSEAASDEETDGDEFVVIERVMDAMTLDISPSSETAAEPDRTISLFDQSVQDSDMEIPTASNSVSTKLLPVPVPRYLQAPFQIPSLLPFSRTTVYVLLSDATPGRQPKSVILRGSSAHGPVELEIPVRTLTESSTTIHQLAARKAVRELVDGRGWIFHVKTKDGKLLQEQLEGRFSDMVKREAVRLGTQYQVSGKWCSFVAIQRADGDDVANTGQENAEPEKGDDDHGGGDEEDISFDDIVQQQTSAHVSSHPVAGRMRKRKMVRSIEALEDEPPFAQQSPMSHGSRLQGIPTNYAAGMPRRQGMHMHGASAYQSHGMAGRPIVPPQMSMPYNVQLQIIAAQQMMQHQQAAAAAAMTGINGNNDAQTANLRASLAAQRAAAAQQAASAQLHQQYQQQHQAIYERFQQQRQQMQLGSPSLHTNHPMGVAPDQGSASYSNPNALFGSASTSPSPLCVLTALQTFVGSWYWDSMLEAALGITAELAADRVQLPGDQSTQRTEVLATLCAVVFVKKKLASEKESWELLVKKAEDWLQQQMGADLVEWEKNVEDKLFAE</sequence>
<dbReference type="PROSITE" id="PS51468">
    <property type="entry name" value="VIT"/>
    <property type="match status" value="1"/>
</dbReference>
<feature type="domain" description="VIT" evidence="3">
    <location>
        <begin position="12"/>
        <end position="143"/>
    </location>
</feature>
<name>A0ABY2GSZ8_9HYPO</name>
<dbReference type="InterPro" id="IPR013694">
    <property type="entry name" value="VIT"/>
</dbReference>
<dbReference type="Proteomes" id="UP001642720">
    <property type="component" value="Unassembled WGS sequence"/>
</dbReference>
<accession>A0ABY2GSZ8</accession>
<keyword evidence="5" id="KW-1185">Reference proteome</keyword>
<dbReference type="RefSeq" id="XP_073555246.1">
    <property type="nucleotide sequence ID" value="XM_073706189.1"/>
</dbReference>